<keyword evidence="2" id="KW-0812">Transmembrane</keyword>
<dbReference type="Proteomes" id="UP000433071">
    <property type="component" value="Unassembled WGS sequence"/>
</dbReference>
<feature type="transmembrane region" description="Helical" evidence="2">
    <location>
        <begin position="113"/>
        <end position="137"/>
    </location>
</feature>
<dbReference type="AlphaFoldDB" id="A0A6I3MAJ9"/>
<feature type="transmembrane region" description="Helical" evidence="2">
    <location>
        <begin position="7"/>
        <end position="35"/>
    </location>
</feature>
<sequence>MRRTTIALLAALEATVAVLVGLGLALVPLMLLWAVHFGLAAPVDAFFRAAADAWLLGHGVDLVVQLDPATAATVGIAGADAPFTIGIALLGFAAITFLFGLRIGRRATATGTPVVGAVSAVLVTALLGAGLAVLVAHPIAQPVLWQAAVLPGLVMGGGVLAGVAVAFGRSGWATDATTSAVRDRLDTLPFVAWAGIRSAIRIGVGSAVGVIGVAAAMLAVRIVIDHPTIIGLYQTLGAGVDGGIVITLVELALLPNLVVWAASWMLGPGFAVGAGTLVSPSVTLIGPVPGLPILGALPADGAPLGVLWLALPVLLGFGGAVLVGRGKRERDHEPWWATLAVGAGAGVVAGLLMGALAWGSGGAVGPGNLVEVGPDALLVAGVTAASVGVGAIAGAFAARARSRGADDAPAESPGGPWWREAGGDEPREAPAEPSSDSATAGRNSSDDVETVEIEGLTRGSRGR</sequence>
<evidence type="ECO:0000313" key="4">
    <source>
        <dbReference type="Proteomes" id="UP000433071"/>
    </source>
</evidence>
<feature type="transmembrane region" description="Helical" evidence="2">
    <location>
        <begin position="335"/>
        <end position="358"/>
    </location>
</feature>
<feature type="transmembrane region" description="Helical" evidence="2">
    <location>
        <begin position="143"/>
        <end position="167"/>
    </location>
</feature>
<protein>
    <submittedName>
        <fullName evidence="3">Uncharacterized protein</fullName>
    </submittedName>
</protein>
<evidence type="ECO:0000256" key="1">
    <source>
        <dbReference type="SAM" id="MobiDB-lite"/>
    </source>
</evidence>
<feature type="transmembrane region" description="Helical" evidence="2">
    <location>
        <begin position="230"/>
        <end position="253"/>
    </location>
</feature>
<feature type="transmembrane region" description="Helical" evidence="2">
    <location>
        <begin position="265"/>
        <end position="285"/>
    </location>
</feature>
<evidence type="ECO:0000313" key="3">
    <source>
        <dbReference type="EMBL" id="MTH67553.1"/>
    </source>
</evidence>
<gene>
    <name evidence="3" type="ORF">GJ743_04085</name>
</gene>
<feature type="compositionally biased region" description="Basic and acidic residues" evidence="1">
    <location>
        <begin position="421"/>
        <end position="430"/>
    </location>
</feature>
<keyword evidence="2" id="KW-1133">Transmembrane helix</keyword>
<dbReference type="Pfam" id="PF19877">
    <property type="entry name" value="DUF6350"/>
    <property type="match status" value="1"/>
</dbReference>
<dbReference type="InterPro" id="IPR045931">
    <property type="entry name" value="DUF6350"/>
</dbReference>
<evidence type="ECO:0000256" key="2">
    <source>
        <dbReference type="SAM" id="Phobius"/>
    </source>
</evidence>
<dbReference type="RefSeq" id="WP_155050656.1">
    <property type="nucleotide sequence ID" value="NZ_BAAAIB010000004.1"/>
</dbReference>
<dbReference type="OrthoDB" id="3742900at2"/>
<reference evidence="3 4" key="1">
    <citation type="submission" date="2019-11" db="EMBL/GenBank/DDBJ databases">
        <title>Agromyces kandeliae sp. nov., isolated from mangrove soil.</title>
        <authorList>
            <person name="Wang R."/>
        </authorList>
    </citation>
    <scope>NUCLEOTIDE SEQUENCE [LARGE SCALE GENOMIC DNA]</scope>
    <source>
        <strain evidence="3 4">JCM 11433</strain>
    </source>
</reference>
<feature type="transmembrane region" description="Helical" evidence="2">
    <location>
        <begin position="378"/>
        <end position="398"/>
    </location>
</feature>
<proteinExistence type="predicted"/>
<organism evidence="3 4">
    <name type="scientific">Agromyces bracchium</name>
    <dbReference type="NCBI Taxonomy" id="88376"/>
    <lineage>
        <taxon>Bacteria</taxon>
        <taxon>Bacillati</taxon>
        <taxon>Actinomycetota</taxon>
        <taxon>Actinomycetes</taxon>
        <taxon>Micrococcales</taxon>
        <taxon>Microbacteriaceae</taxon>
        <taxon>Agromyces</taxon>
    </lineage>
</organism>
<feature type="transmembrane region" description="Helical" evidence="2">
    <location>
        <begin position="202"/>
        <end position="224"/>
    </location>
</feature>
<feature type="region of interest" description="Disordered" evidence="1">
    <location>
        <begin position="403"/>
        <end position="463"/>
    </location>
</feature>
<accession>A0A6I3MAJ9</accession>
<dbReference type="EMBL" id="WMLB01000011">
    <property type="protein sequence ID" value="MTH67553.1"/>
    <property type="molecule type" value="Genomic_DNA"/>
</dbReference>
<feature type="transmembrane region" description="Helical" evidence="2">
    <location>
        <begin position="305"/>
        <end position="323"/>
    </location>
</feature>
<keyword evidence="2" id="KW-0472">Membrane</keyword>
<name>A0A6I3MAJ9_9MICO</name>
<feature type="compositionally biased region" description="Polar residues" evidence="1">
    <location>
        <begin position="434"/>
        <end position="443"/>
    </location>
</feature>
<feature type="transmembrane region" description="Helical" evidence="2">
    <location>
        <begin position="83"/>
        <end position="101"/>
    </location>
</feature>
<keyword evidence="4" id="KW-1185">Reference proteome</keyword>
<comment type="caution">
    <text evidence="3">The sequence shown here is derived from an EMBL/GenBank/DDBJ whole genome shotgun (WGS) entry which is preliminary data.</text>
</comment>